<protein>
    <submittedName>
        <fullName evidence="1">Uncharacterized protein</fullName>
    </submittedName>
</protein>
<dbReference type="AlphaFoldDB" id="A0ABD1M6G1"/>
<accession>A0ABD1M6G1</accession>
<comment type="caution">
    <text evidence="1">The sequence shown here is derived from an EMBL/GenBank/DDBJ whole genome shotgun (WGS) entry which is preliminary data.</text>
</comment>
<reference evidence="1 2" key="1">
    <citation type="submission" date="2024-08" db="EMBL/GenBank/DDBJ databases">
        <title>Insights into the chromosomal genome structure of Flemingia macrophylla.</title>
        <authorList>
            <person name="Ding Y."/>
            <person name="Zhao Y."/>
            <person name="Bi W."/>
            <person name="Wu M."/>
            <person name="Zhao G."/>
            <person name="Gong Y."/>
            <person name="Li W."/>
            <person name="Zhang P."/>
        </authorList>
    </citation>
    <scope>NUCLEOTIDE SEQUENCE [LARGE SCALE GENOMIC DNA]</scope>
    <source>
        <strain evidence="1">DYQJB</strain>
        <tissue evidence="1">Leaf</tissue>
    </source>
</reference>
<proteinExistence type="predicted"/>
<name>A0ABD1M6G1_9FABA</name>
<evidence type="ECO:0000313" key="1">
    <source>
        <dbReference type="EMBL" id="KAL2331395.1"/>
    </source>
</evidence>
<gene>
    <name evidence="1" type="ORF">Fmac_018976</name>
</gene>
<evidence type="ECO:0000313" key="2">
    <source>
        <dbReference type="Proteomes" id="UP001603857"/>
    </source>
</evidence>
<dbReference type="EMBL" id="JBGMDY010000006">
    <property type="protein sequence ID" value="KAL2331395.1"/>
    <property type="molecule type" value="Genomic_DNA"/>
</dbReference>
<sequence length="150" mass="17039">MTPSFRTSIKHKMQRKQGRTRTSLYAEHRDFISMASETYGVKRCQKVIDPTSCNLAKCQQDCWNLYRNFEGIGECLGGTKGTYDEVGKRGVGLGKWRRNYGSVRMTGKEKCVEGKTLEKMSQCEHEWGDDTHSAMREEIVTALIDCDIGA</sequence>
<organism evidence="1 2">
    <name type="scientific">Flemingia macrophylla</name>
    <dbReference type="NCBI Taxonomy" id="520843"/>
    <lineage>
        <taxon>Eukaryota</taxon>
        <taxon>Viridiplantae</taxon>
        <taxon>Streptophyta</taxon>
        <taxon>Embryophyta</taxon>
        <taxon>Tracheophyta</taxon>
        <taxon>Spermatophyta</taxon>
        <taxon>Magnoliopsida</taxon>
        <taxon>eudicotyledons</taxon>
        <taxon>Gunneridae</taxon>
        <taxon>Pentapetalae</taxon>
        <taxon>rosids</taxon>
        <taxon>fabids</taxon>
        <taxon>Fabales</taxon>
        <taxon>Fabaceae</taxon>
        <taxon>Papilionoideae</taxon>
        <taxon>50 kb inversion clade</taxon>
        <taxon>NPAAA clade</taxon>
        <taxon>indigoferoid/millettioid clade</taxon>
        <taxon>Phaseoleae</taxon>
        <taxon>Flemingia</taxon>
    </lineage>
</organism>
<dbReference type="Proteomes" id="UP001603857">
    <property type="component" value="Unassembled WGS sequence"/>
</dbReference>
<keyword evidence="2" id="KW-1185">Reference proteome</keyword>